<feature type="chain" id="PRO_5036766388" description="Pilus assembly protein CpaD" evidence="1">
    <location>
        <begin position="22"/>
        <end position="231"/>
    </location>
</feature>
<reference evidence="2" key="2">
    <citation type="submission" date="2020-09" db="EMBL/GenBank/DDBJ databases">
        <authorList>
            <person name="Sun Q."/>
            <person name="Kim S."/>
        </authorList>
    </citation>
    <scope>NUCLEOTIDE SEQUENCE</scope>
    <source>
        <strain evidence="2">KCTC 42651</strain>
    </source>
</reference>
<protein>
    <recommendedName>
        <fullName evidence="4">Pilus assembly protein CpaD</fullName>
    </recommendedName>
</protein>
<evidence type="ECO:0000313" key="3">
    <source>
        <dbReference type="Proteomes" id="UP000630353"/>
    </source>
</evidence>
<evidence type="ECO:0008006" key="4">
    <source>
        <dbReference type="Google" id="ProtNLM"/>
    </source>
</evidence>
<dbReference type="PROSITE" id="PS51257">
    <property type="entry name" value="PROKAR_LIPOPROTEIN"/>
    <property type="match status" value="1"/>
</dbReference>
<organism evidence="2 3">
    <name type="scientific">Thalassobaculum fulvum</name>
    <dbReference type="NCBI Taxonomy" id="1633335"/>
    <lineage>
        <taxon>Bacteria</taxon>
        <taxon>Pseudomonadati</taxon>
        <taxon>Pseudomonadota</taxon>
        <taxon>Alphaproteobacteria</taxon>
        <taxon>Rhodospirillales</taxon>
        <taxon>Thalassobaculaceae</taxon>
        <taxon>Thalassobaculum</taxon>
    </lineage>
</organism>
<name>A0A918XXN8_9PROT</name>
<accession>A0A918XXN8</accession>
<reference evidence="2" key="1">
    <citation type="journal article" date="2014" name="Int. J. Syst. Evol. Microbiol.">
        <title>Complete genome sequence of Corynebacterium casei LMG S-19264T (=DSM 44701T), isolated from a smear-ripened cheese.</title>
        <authorList>
            <consortium name="US DOE Joint Genome Institute (JGI-PGF)"/>
            <person name="Walter F."/>
            <person name="Albersmeier A."/>
            <person name="Kalinowski J."/>
            <person name="Ruckert C."/>
        </authorList>
    </citation>
    <scope>NUCLEOTIDE SEQUENCE</scope>
    <source>
        <strain evidence="2">KCTC 42651</strain>
    </source>
</reference>
<keyword evidence="1" id="KW-0732">Signal</keyword>
<proteinExistence type="predicted"/>
<sequence length="231" mass="23640">MRKPLRVSLAVALLAAASACAPGPFARRDPPVPAEAKANFVALTARTERVAFEPGRTALGGDRLRDFRARMAPSVLGRGHLVLVAPDAPGDAVSEARADWTVAALQGAGVSVMRAAAPVSGPAAGEADRNGVTVEIQQARVEAPACEAYPRALHARVDETASRRPLGCATTANLGLMVAEPVDLVTGRSMGPADSAPTVKGVEKYRSAGAKADGGNPIAEAFAKAFGGKDK</sequence>
<comment type="caution">
    <text evidence="2">The sequence shown here is derived from an EMBL/GenBank/DDBJ whole genome shotgun (WGS) entry which is preliminary data.</text>
</comment>
<evidence type="ECO:0000256" key="1">
    <source>
        <dbReference type="SAM" id="SignalP"/>
    </source>
</evidence>
<keyword evidence="3" id="KW-1185">Reference proteome</keyword>
<feature type="signal peptide" evidence="1">
    <location>
        <begin position="1"/>
        <end position="21"/>
    </location>
</feature>
<dbReference type="Pfam" id="PF09476">
    <property type="entry name" value="Pilus_CpaD"/>
    <property type="match status" value="1"/>
</dbReference>
<dbReference type="InterPro" id="IPR019027">
    <property type="entry name" value="Pilus_biogenesis_CpaD-related"/>
</dbReference>
<dbReference type="EMBL" id="BMZS01000017">
    <property type="protein sequence ID" value="GHD63624.1"/>
    <property type="molecule type" value="Genomic_DNA"/>
</dbReference>
<dbReference type="RefSeq" id="WP_189995661.1">
    <property type="nucleotide sequence ID" value="NZ_BMZS01000017.1"/>
</dbReference>
<gene>
    <name evidence="2" type="ORF">GCM10017083_54120</name>
</gene>
<evidence type="ECO:0000313" key="2">
    <source>
        <dbReference type="EMBL" id="GHD63624.1"/>
    </source>
</evidence>
<dbReference type="Proteomes" id="UP000630353">
    <property type="component" value="Unassembled WGS sequence"/>
</dbReference>
<dbReference type="AlphaFoldDB" id="A0A918XXN8"/>